<comment type="subunit">
    <text evidence="7">Part of the 50S ribosomal subunit.</text>
</comment>
<proteinExistence type="inferred from homology"/>
<keyword evidence="2 7" id="KW-0699">rRNA-binding</keyword>
<dbReference type="Pfam" id="PF01197">
    <property type="entry name" value="Ribosomal_L31"/>
    <property type="match status" value="1"/>
</dbReference>
<dbReference type="eggNOG" id="COG0254">
    <property type="taxonomic scope" value="Bacteria"/>
</dbReference>
<dbReference type="EMBL" id="ACKX01000019">
    <property type="protein sequence ID" value="EEJ52536.1"/>
    <property type="molecule type" value="Genomic_DNA"/>
</dbReference>
<reference evidence="9 10" key="1">
    <citation type="submission" date="2009-04" db="EMBL/GenBank/DDBJ databases">
        <authorList>
            <person name="Qin X."/>
            <person name="Bachman B."/>
            <person name="Battles P."/>
            <person name="Bell A."/>
            <person name="Bess C."/>
            <person name="Bickham C."/>
            <person name="Chaboub L."/>
            <person name="Chen D."/>
            <person name="Coyle M."/>
            <person name="Deiros D.R."/>
            <person name="Dinh H."/>
            <person name="Forbes L."/>
            <person name="Fowler G."/>
            <person name="Francisco L."/>
            <person name="Fu Q."/>
            <person name="Gubbala S."/>
            <person name="Hale W."/>
            <person name="Han Y."/>
            <person name="Hemphill L."/>
            <person name="Highlander S.K."/>
            <person name="Hirani K."/>
            <person name="Hogues M."/>
            <person name="Jackson L."/>
            <person name="Jakkamsetti A."/>
            <person name="Javaid M."/>
            <person name="Jiang H."/>
            <person name="Korchina V."/>
            <person name="Kovar C."/>
            <person name="Lara F."/>
            <person name="Lee S."/>
            <person name="Mata R."/>
            <person name="Mathew T."/>
            <person name="Moen C."/>
            <person name="Morales K."/>
            <person name="Munidasa M."/>
            <person name="Nazareth L."/>
            <person name="Ngo R."/>
            <person name="Nguyen L."/>
            <person name="Okwuonu G."/>
            <person name="Ongeri F."/>
            <person name="Patil S."/>
            <person name="Petrosino J."/>
            <person name="Pham C."/>
            <person name="Pham P."/>
            <person name="Pu L.-L."/>
            <person name="Puazo M."/>
            <person name="Raj R."/>
            <person name="Reid J."/>
            <person name="Rouhana J."/>
            <person name="Saada N."/>
            <person name="Shang Y."/>
            <person name="Simmons D."/>
            <person name="Thornton R."/>
            <person name="Warren J."/>
            <person name="Weissenberger G."/>
            <person name="Zhang J."/>
            <person name="Zhang L."/>
            <person name="Zhou C."/>
            <person name="Zhu D."/>
            <person name="Muzny D."/>
            <person name="Worley K."/>
            <person name="Gibbs R."/>
        </authorList>
    </citation>
    <scope>NUCLEOTIDE SEQUENCE [LARGE SCALE GENOMIC DNA]</scope>
    <source>
        <strain evidence="9 10">F0268</strain>
    </source>
</reference>
<evidence type="ECO:0000256" key="6">
    <source>
        <dbReference type="ARBA" id="ARBA00035687"/>
    </source>
</evidence>
<dbReference type="GO" id="GO:0046872">
    <property type="term" value="F:metal ion binding"/>
    <property type="evidence" value="ECO:0007669"/>
    <property type="project" value="UniProtKB-KW"/>
</dbReference>
<dbReference type="PANTHER" id="PTHR33280">
    <property type="entry name" value="50S RIBOSOMAL PROTEIN L31, CHLOROPLASTIC"/>
    <property type="match status" value="1"/>
</dbReference>
<dbReference type="PROSITE" id="PS01143">
    <property type="entry name" value="RIBOSOMAL_L31"/>
    <property type="match status" value="1"/>
</dbReference>
<dbReference type="NCBIfam" id="NF001809">
    <property type="entry name" value="PRK00528.1"/>
    <property type="match status" value="1"/>
</dbReference>
<evidence type="ECO:0000313" key="9">
    <source>
        <dbReference type="EMBL" id="EEJ52536.1"/>
    </source>
</evidence>
<dbReference type="AlphaFoldDB" id="C2KUL8"/>
<feature type="region of interest" description="Disordered" evidence="8">
    <location>
        <begin position="1"/>
        <end position="22"/>
    </location>
</feature>
<name>C2KUL8_9FIRM</name>
<dbReference type="GO" id="GO:1990904">
    <property type="term" value="C:ribonucleoprotein complex"/>
    <property type="evidence" value="ECO:0007669"/>
    <property type="project" value="UniProtKB-KW"/>
</dbReference>
<dbReference type="Proteomes" id="UP000004121">
    <property type="component" value="Unassembled WGS sequence"/>
</dbReference>
<organism evidence="9 10">
    <name type="scientific">Oribacterium sinus F0268</name>
    <dbReference type="NCBI Taxonomy" id="585501"/>
    <lineage>
        <taxon>Bacteria</taxon>
        <taxon>Bacillati</taxon>
        <taxon>Bacillota</taxon>
        <taxon>Clostridia</taxon>
        <taxon>Lachnospirales</taxon>
        <taxon>Lachnospiraceae</taxon>
        <taxon>Oribacterium</taxon>
    </lineage>
</organism>
<dbReference type="GO" id="GO:0019843">
    <property type="term" value="F:rRNA binding"/>
    <property type="evidence" value="ECO:0007669"/>
    <property type="project" value="UniProtKB-KW"/>
</dbReference>
<dbReference type="STRING" id="585501.HMPREF6123_0187"/>
<gene>
    <name evidence="7 9" type="primary">rpmE</name>
    <name evidence="9" type="ORF">HMPREF6123_0187</name>
</gene>
<dbReference type="GO" id="GO:0006412">
    <property type="term" value="P:translation"/>
    <property type="evidence" value="ECO:0007669"/>
    <property type="project" value="UniProtKB-UniRule"/>
</dbReference>
<dbReference type="HOGENOM" id="CLU_114306_4_3_9"/>
<feature type="binding site" evidence="7">
    <location>
        <position position="40"/>
    </location>
    <ligand>
        <name>Zn(2+)</name>
        <dbReference type="ChEBI" id="CHEBI:29105"/>
    </ligand>
</feature>
<keyword evidence="10" id="KW-1185">Reference proteome</keyword>
<dbReference type="PRINTS" id="PR01249">
    <property type="entry name" value="RIBOSOMALL31"/>
</dbReference>
<dbReference type="PANTHER" id="PTHR33280:SF1">
    <property type="entry name" value="LARGE RIBOSOMAL SUBUNIT PROTEIN BL31C"/>
    <property type="match status" value="1"/>
</dbReference>
<comment type="function">
    <text evidence="7">Binds the 23S rRNA.</text>
</comment>
<protein>
    <recommendedName>
        <fullName evidence="6 7">Large ribosomal subunit protein bL31</fullName>
    </recommendedName>
</protein>
<comment type="cofactor">
    <cofactor evidence="7">
        <name>Zn(2+)</name>
        <dbReference type="ChEBI" id="CHEBI:29105"/>
    </cofactor>
    <text evidence="7">Binds 1 zinc ion per subunit.</text>
</comment>
<dbReference type="Gene3D" id="4.10.830.30">
    <property type="entry name" value="Ribosomal protein L31"/>
    <property type="match status" value="1"/>
</dbReference>
<accession>C2KUL8</accession>
<dbReference type="InterPro" id="IPR042105">
    <property type="entry name" value="Ribosomal_bL31_sf"/>
</dbReference>
<feature type="binding site" evidence="7">
    <location>
        <position position="63"/>
    </location>
    <ligand>
        <name>Zn(2+)</name>
        <dbReference type="ChEBI" id="CHEBI:29105"/>
    </ligand>
</feature>
<evidence type="ECO:0000256" key="7">
    <source>
        <dbReference type="HAMAP-Rule" id="MF_00501"/>
    </source>
</evidence>
<evidence type="ECO:0000256" key="5">
    <source>
        <dbReference type="ARBA" id="ARBA00023274"/>
    </source>
</evidence>
<comment type="caution">
    <text evidence="9">The sequence shown here is derived from an EMBL/GenBank/DDBJ whole genome shotgun (WGS) entry which is preliminary data.</text>
</comment>
<keyword evidence="7" id="KW-0479">Metal-binding</keyword>
<evidence type="ECO:0000256" key="3">
    <source>
        <dbReference type="ARBA" id="ARBA00022884"/>
    </source>
</evidence>
<sequence length="92" mass="10511">MKTKESPRGIDEPHGWQSCRKREKMREGIHPTYHQATVTCNCGNTFVTGSTKPEIHVEICSKCHPFYTGNQKLASAKGRIDKFNKKFGMQQQ</sequence>
<dbReference type="NCBIfam" id="TIGR00105">
    <property type="entry name" value="L31"/>
    <property type="match status" value="1"/>
</dbReference>
<dbReference type="InterPro" id="IPR027491">
    <property type="entry name" value="Ribosomal_bL31_A"/>
</dbReference>
<dbReference type="FunCoup" id="C2KUL8">
    <property type="interactions" value="258"/>
</dbReference>
<dbReference type="InterPro" id="IPR002150">
    <property type="entry name" value="Ribosomal_bL31"/>
</dbReference>
<feature type="compositionally biased region" description="Basic and acidic residues" evidence="8">
    <location>
        <begin position="1"/>
        <end position="14"/>
    </location>
</feature>
<keyword evidence="4 7" id="KW-0689">Ribosomal protein</keyword>
<comment type="similarity">
    <text evidence="1 7">Belongs to the bacterial ribosomal protein bL31 family. Type A subfamily.</text>
</comment>
<keyword evidence="3 7" id="KW-0694">RNA-binding</keyword>
<feature type="binding site" evidence="7">
    <location>
        <position position="42"/>
    </location>
    <ligand>
        <name>Zn(2+)</name>
        <dbReference type="ChEBI" id="CHEBI:29105"/>
    </ligand>
</feature>
<dbReference type="GO" id="GO:0003735">
    <property type="term" value="F:structural constituent of ribosome"/>
    <property type="evidence" value="ECO:0007669"/>
    <property type="project" value="InterPro"/>
</dbReference>
<evidence type="ECO:0000256" key="1">
    <source>
        <dbReference type="ARBA" id="ARBA00009296"/>
    </source>
</evidence>
<dbReference type="SUPFAM" id="SSF143800">
    <property type="entry name" value="L28p-like"/>
    <property type="match status" value="1"/>
</dbReference>
<dbReference type="GO" id="GO:0005840">
    <property type="term" value="C:ribosome"/>
    <property type="evidence" value="ECO:0007669"/>
    <property type="project" value="UniProtKB-KW"/>
</dbReference>
<evidence type="ECO:0000256" key="4">
    <source>
        <dbReference type="ARBA" id="ARBA00022980"/>
    </source>
</evidence>
<dbReference type="InParanoid" id="C2KUL8"/>
<feature type="binding site" evidence="7">
    <location>
        <position position="60"/>
    </location>
    <ligand>
        <name>Zn(2+)</name>
        <dbReference type="ChEBI" id="CHEBI:29105"/>
    </ligand>
</feature>
<evidence type="ECO:0000313" key="10">
    <source>
        <dbReference type="Proteomes" id="UP000004121"/>
    </source>
</evidence>
<evidence type="ECO:0000256" key="2">
    <source>
        <dbReference type="ARBA" id="ARBA00022730"/>
    </source>
</evidence>
<dbReference type="InterPro" id="IPR034704">
    <property type="entry name" value="Ribosomal_bL28/bL31-like_sf"/>
</dbReference>
<dbReference type="NCBIfam" id="NF000612">
    <property type="entry name" value="PRK00019.1"/>
    <property type="match status" value="1"/>
</dbReference>
<keyword evidence="7" id="KW-0862">Zinc</keyword>
<dbReference type="HAMAP" id="MF_00501">
    <property type="entry name" value="Ribosomal_bL31_1"/>
    <property type="match status" value="1"/>
</dbReference>
<keyword evidence="5 7" id="KW-0687">Ribonucleoprotein</keyword>
<evidence type="ECO:0000256" key="8">
    <source>
        <dbReference type="SAM" id="MobiDB-lite"/>
    </source>
</evidence>